<evidence type="ECO:0000313" key="4">
    <source>
        <dbReference type="Proteomes" id="UP000011715"/>
    </source>
</evidence>
<dbReference type="EMBL" id="GL877097">
    <property type="protein sequence ID" value="KLU93103.1"/>
    <property type="molecule type" value="Genomic_DNA"/>
</dbReference>
<name>A0A0C4EGQ5_MAGP6</name>
<evidence type="ECO:0000256" key="1">
    <source>
        <dbReference type="SAM" id="MobiDB-lite"/>
    </source>
</evidence>
<reference evidence="3" key="5">
    <citation type="submission" date="2015-06" db="UniProtKB">
        <authorList>
            <consortium name="EnsemblFungi"/>
        </authorList>
    </citation>
    <scope>IDENTIFICATION</scope>
    <source>
        <strain evidence="3">ATCC 64411</strain>
    </source>
</reference>
<reference evidence="3" key="4">
    <citation type="journal article" date="2015" name="G3 (Bethesda)">
        <title>Genome sequences of three phytopathogenic species of the Magnaporthaceae family of fungi.</title>
        <authorList>
            <person name="Okagaki L.H."/>
            <person name="Nunes C.C."/>
            <person name="Sailsbery J."/>
            <person name="Clay B."/>
            <person name="Brown D."/>
            <person name="John T."/>
            <person name="Oh Y."/>
            <person name="Young N."/>
            <person name="Fitzgerald M."/>
            <person name="Haas B.J."/>
            <person name="Zeng Q."/>
            <person name="Young S."/>
            <person name="Adiconis X."/>
            <person name="Fan L."/>
            <person name="Levin J.Z."/>
            <person name="Mitchell T.K."/>
            <person name="Okubara P.A."/>
            <person name="Farman M.L."/>
            <person name="Kohn L.M."/>
            <person name="Birren B."/>
            <person name="Ma L.-J."/>
            <person name="Dean R.A."/>
        </authorList>
    </citation>
    <scope>NUCLEOTIDE SEQUENCE</scope>
    <source>
        <strain evidence="3">ATCC 64411 / 73-15</strain>
    </source>
</reference>
<sequence>MAGSRSAPPHIPPILDSGAITLARGVMRTDAEVLRYVLQRTRYKLFLTGEDYQQALIDADIDAALDRLPQLVAFCFRSPDPLGPSHMFICAAGLGIGVYATHLLLSRARIPLSFCRGNGERKRTFMTTKEARQTLSDLLVERFDSFPLGHRVASLLIALCSANNNITMAPPPPPPAKATAAAASQPPPGSSGKPDDAEDEDRKQFQDRLIRAVHDLVDMQVQRQLESILATMPPPMGPDEPAWDLRADAESFRQQLLLHQVVDIIVRTLTHTMLVRLGYAPKPAVSAKPDNKVEEGKALLPRLFYKVAQILSRRRDGRQ</sequence>
<protein>
    <submittedName>
        <fullName evidence="2 3">Uncharacterized protein</fullName>
    </submittedName>
</protein>
<proteinExistence type="predicted"/>
<reference evidence="2" key="2">
    <citation type="submission" date="2010-05" db="EMBL/GenBank/DDBJ databases">
        <title>The Genome Sequence of Magnaporthe poae strain ATCC 64411.</title>
        <authorList>
            <consortium name="The Broad Institute Genome Sequencing Platform"/>
            <consortium name="Broad Institute Genome Sequencing Center for Infectious Disease"/>
            <person name="Ma L.-J."/>
            <person name="Dead R."/>
            <person name="Young S."/>
            <person name="Zeng Q."/>
            <person name="Koehrsen M."/>
            <person name="Alvarado L."/>
            <person name="Berlin A."/>
            <person name="Chapman S.B."/>
            <person name="Chen Z."/>
            <person name="Freedman E."/>
            <person name="Gellesch M."/>
            <person name="Goldberg J."/>
            <person name="Griggs A."/>
            <person name="Gujja S."/>
            <person name="Heilman E.R."/>
            <person name="Heiman D."/>
            <person name="Hepburn T."/>
            <person name="Howarth C."/>
            <person name="Jen D."/>
            <person name="Larson L."/>
            <person name="Mehta T."/>
            <person name="Neiman D."/>
            <person name="Pearson M."/>
            <person name="Roberts A."/>
            <person name="Saif S."/>
            <person name="Shea T."/>
            <person name="Shenoy N."/>
            <person name="Sisk P."/>
            <person name="Stolte C."/>
            <person name="Sykes S."/>
            <person name="Walk T."/>
            <person name="White J."/>
            <person name="Yandava C."/>
            <person name="Haas B."/>
            <person name="Nusbaum C."/>
            <person name="Birren B."/>
        </authorList>
    </citation>
    <scope>NUCLEOTIDE SEQUENCE</scope>
    <source>
        <strain evidence="2">ATCC 64411</strain>
    </source>
</reference>
<gene>
    <name evidence="2" type="ORF">MAPG_12042</name>
</gene>
<organism evidence="3 4">
    <name type="scientific">Magnaporthiopsis poae (strain ATCC 64411 / 73-15)</name>
    <name type="common">Kentucky bluegrass fungus</name>
    <name type="synonym">Magnaporthe poae</name>
    <dbReference type="NCBI Taxonomy" id="644358"/>
    <lineage>
        <taxon>Eukaryota</taxon>
        <taxon>Fungi</taxon>
        <taxon>Dikarya</taxon>
        <taxon>Ascomycota</taxon>
        <taxon>Pezizomycotina</taxon>
        <taxon>Sordariomycetes</taxon>
        <taxon>Sordariomycetidae</taxon>
        <taxon>Magnaporthales</taxon>
        <taxon>Magnaporthaceae</taxon>
        <taxon>Magnaporthiopsis</taxon>
    </lineage>
</organism>
<accession>A0A0C4EGQ5</accession>
<dbReference type="AlphaFoldDB" id="A0A0C4EGQ5"/>
<reference evidence="2" key="3">
    <citation type="submission" date="2011-03" db="EMBL/GenBank/DDBJ databases">
        <title>Annotation of Magnaporthe poae ATCC 64411.</title>
        <authorList>
            <person name="Ma L.-J."/>
            <person name="Dead R."/>
            <person name="Young S.K."/>
            <person name="Zeng Q."/>
            <person name="Gargeya S."/>
            <person name="Fitzgerald M."/>
            <person name="Haas B."/>
            <person name="Abouelleil A."/>
            <person name="Alvarado L."/>
            <person name="Arachchi H.M."/>
            <person name="Berlin A."/>
            <person name="Brown A."/>
            <person name="Chapman S.B."/>
            <person name="Chen Z."/>
            <person name="Dunbar C."/>
            <person name="Freedman E."/>
            <person name="Gearin G."/>
            <person name="Gellesch M."/>
            <person name="Goldberg J."/>
            <person name="Griggs A."/>
            <person name="Gujja S."/>
            <person name="Heiman D."/>
            <person name="Howarth C."/>
            <person name="Larson L."/>
            <person name="Lui A."/>
            <person name="MacDonald P.J.P."/>
            <person name="Mehta T."/>
            <person name="Montmayeur A."/>
            <person name="Murphy C."/>
            <person name="Neiman D."/>
            <person name="Pearson M."/>
            <person name="Priest M."/>
            <person name="Roberts A."/>
            <person name="Saif S."/>
            <person name="Shea T."/>
            <person name="Shenoy N."/>
            <person name="Sisk P."/>
            <person name="Stolte C."/>
            <person name="Sykes S."/>
            <person name="Yandava C."/>
            <person name="Wortman J."/>
            <person name="Nusbaum C."/>
            <person name="Birren B."/>
        </authorList>
    </citation>
    <scope>NUCLEOTIDE SEQUENCE</scope>
    <source>
        <strain evidence="2">ATCC 64411</strain>
    </source>
</reference>
<keyword evidence="4" id="KW-1185">Reference proteome</keyword>
<reference evidence="4" key="1">
    <citation type="submission" date="2010-05" db="EMBL/GenBank/DDBJ databases">
        <title>The genome sequence of Magnaporthe poae strain ATCC 64411.</title>
        <authorList>
            <person name="Ma L.-J."/>
            <person name="Dead R."/>
            <person name="Young S."/>
            <person name="Zeng Q."/>
            <person name="Koehrsen M."/>
            <person name="Alvarado L."/>
            <person name="Berlin A."/>
            <person name="Chapman S.B."/>
            <person name="Chen Z."/>
            <person name="Freedman E."/>
            <person name="Gellesch M."/>
            <person name="Goldberg J."/>
            <person name="Griggs A."/>
            <person name="Gujja S."/>
            <person name="Heilman E.R."/>
            <person name="Heiman D."/>
            <person name="Hepburn T."/>
            <person name="Howarth C."/>
            <person name="Jen D."/>
            <person name="Larson L."/>
            <person name="Mehta T."/>
            <person name="Neiman D."/>
            <person name="Pearson M."/>
            <person name="Roberts A."/>
            <person name="Saif S."/>
            <person name="Shea T."/>
            <person name="Shenoy N."/>
            <person name="Sisk P."/>
            <person name="Stolte C."/>
            <person name="Sykes S."/>
            <person name="Walk T."/>
            <person name="White J."/>
            <person name="Yandava C."/>
            <person name="Haas B."/>
            <person name="Nusbaum C."/>
            <person name="Birren B."/>
        </authorList>
    </citation>
    <scope>NUCLEOTIDE SEQUENCE [LARGE SCALE GENOMIC DNA]</scope>
    <source>
        <strain evidence="4">ATCC 64411 / 73-15</strain>
    </source>
</reference>
<evidence type="ECO:0000313" key="2">
    <source>
        <dbReference type="EMBL" id="KLU93103.1"/>
    </source>
</evidence>
<dbReference type="EMBL" id="ADBL01003033">
    <property type="status" value="NOT_ANNOTATED_CDS"/>
    <property type="molecule type" value="Genomic_DNA"/>
</dbReference>
<dbReference type="EnsemblFungi" id="MAPG_12042T0">
    <property type="protein sequence ID" value="MAPG_12042T0"/>
    <property type="gene ID" value="MAPG_12042"/>
</dbReference>
<dbReference type="VEuPathDB" id="FungiDB:MAPG_12042"/>
<feature type="region of interest" description="Disordered" evidence="1">
    <location>
        <begin position="170"/>
        <end position="204"/>
    </location>
</feature>
<dbReference type="Proteomes" id="UP000011715">
    <property type="component" value="Unassembled WGS sequence"/>
</dbReference>
<evidence type="ECO:0000313" key="3">
    <source>
        <dbReference type="EnsemblFungi" id="MAPG_12042T0"/>
    </source>
</evidence>